<dbReference type="Gene3D" id="3.40.30.10">
    <property type="entry name" value="Glutaredoxin"/>
    <property type="match status" value="1"/>
</dbReference>
<evidence type="ECO:0000313" key="3">
    <source>
        <dbReference type="EMBL" id="QBH15002.1"/>
    </source>
</evidence>
<accession>A0A328FDM1</accession>
<evidence type="ECO:0000313" key="4">
    <source>
        <dbReference type="EMBL" id="RAM02751.1"/>
    </source>
</evidence>
<comment type="similarity">
    <text evidence="1 2">Belongs to the ArsC family.</text>
</comment>
<dbReference type="AlphaFoldDB" id="A0A328FDM1"/>
<evidence type="ECO:0000313" key="5">
    <source>
        <dbReference type="Proteomes" id="UP000248798"/>
    </source>
</evidence>
<dbReference type="Proteomes" id="UP000248798">
    <property type="component" value="Unassembled WGS sequence"/>
</dbReference>
<dbReference type="Proteomes" id="UP000293902">
    <property type="component" value="Chromosome"/>
</dbReference>
<evidence type="ECO:0008006" key="7">
    <source>
        <dbReference type="Google" id="ProtNLM"/>
    </source>
</evidence>
<sequence>MAQVTFYEKPGCINNTKQKKWLAAAGHVVTEKNILETQWTREKLLLYFGNKPVADWFNRTAPLVKSKTVIPESVNREEALDLMLKNPILIKRPLLRVEDERMQGFSVDAVHAWIGLDPSKGNETIVEELRKENLGLCPMLAKDTSCDEQKIS</sequence>
<dbReference type="InterPro" id="IPR006660">
    <property type="entry name" value="Arsenate_reductase-like"/>
</dbReference>
<dbReference type="EMBL" id="QLNI01000011">
    <property type="protein sequence ID" value="RAM02751.1"/>
    <property type="molecule type" value="Genomic_DNA"/>
</dbReference>
<reference evidence="3 6" key="2">
    <citation type="submission" date="2019-02" db="EMBL/GenBank/DDBJ databases">
        <title>Complete genome sequence of Desulfobacter hydrogenophilus AcRS1.</title>
        <authorList>
            <person name="Marietou A."/>
            <person name="Lund M.B."/>
            <person name="Marshall I.P.G."/>
            <person name="Schreiber L."/>
            <person name="Jorgensen B."/>
        </authorList>
    </citation>
    <scope>NUCLEOTIDE SEQUENCE [LARGE SCALE GENOMIC DNA]</scope>
    <source>
        <strain evidence="3 6">AcRS1</strain>
    </source>
</reference>
<evidence type="ECO:0000313" key="6">
    <source>
        <dbReference type="Proteomes" id="UP000293902"/>
    </source>
</evidence>
<reference evidence="4 5" key="1">
    <citation type="submission" date="2018-06" db="EMBL/GenBank/DDBJ databases">
        <title>Complete Genome Sequence of Desulfobacter hydrogenophilus (DSM3380).</title>
        <authorList>
            <person name="Marietou A."/>
            <person name="Schreiber L."/>
            <person name="Marshall I."/>
            <person name="Jorgensen B."/>
        </authorList>
    </citation>
    <scope>NUCLEOTIDE SEQUENCE [LARGE SCALE GENOMIC DNA]</scope>
    <source>
        <strain evidence="4 5">DSM 3380</strain>
    </source>
</reference>
<dbReference type="RefSeq" id="WP_111955035.1">
    <property type="nucleotide sequence ID" value="NZ_CP036313.1"/>
</dbReference>
<dbReference type="SUPFAM" id="SSF52833">
    <property type="entry name" value="Thioredoxin-like"/>
    <property type="match status" value="1"/>
</dbReference>
<dbReference type="InterPro" id="IPR036249">
    <property type="entry name" value="Thioredoxin-like_sf"/>
</dbReference>
<dbReference type="PANTHER" id="PTHR30041">
    <property type="entry name" value="ARSENATE REDUCTASE"/>
    <property type="match status" value="1"/>
</dbReference>
<dbReference type="OrthoDB" id="5432555at2"/>
<protein>
    <recommendedName>
        <fullName evidence="7">Nitrogenase-associated protein</fullName>
    </recommendedName>
</protein>
<proteinExistence type="inferred from homology"/>
<organism evidence="4 5">
    <name type="scientific">Desulfobacter hydrogenophilus</name>
    <dbReference type="NCBI Taxonomy" id="2291"/>
    <lineage>
        <taxon>Bacteria</taxon>
        <taxon>Pseudomonadati</taxon>
        <taxon>Thermodesulfobacteriota</taxon>
        <taxon>Desulfobacteria</taxon>
        <taxon>Desulfobacterales</taxon>
        <taxon>Desulfobacteraceae</taxon>
        <taxon>Desulfobacter</taxon>
    </lineage>
</organism>
<gene>
    <name evidence="4" type="ORF">DO021_06845</name>
    <name evidence="3" type="ORF">EYB58_20015</name>
</gene>
<name>A0A328FDM1_9BACT</name>
<evidence type="ECO:0000256" key="1">
    <source>
        <dbReference type="ARBA" id="ARBA00007198"/>
    </source>
</evidence>
<keyword evidence="6" id="KW-1185">Reference proteome</keyword>
<dbReference type="Pfam" id="PF03960">
    <property type="entry name" value="ArsC"/>
    <property type="match status" value="1"/>
</dbReference>
<dbReference type="InterPro" id="IPR006503">
    <property type="entry name" value="Nase-assoc"/>
</dbReference>
<evidence type="ECO:0000256" key="2">
    <source>
        <dbReference type="PROSITE-ProRule" id="PRU01282"/>
    </source>
</evidence>
<dbReference type="PROSITE" id="PS51353">
    <property type="entry name" value="ARSC"/>
    <property type="match status" value="1"/>
</dbReference>
<dbReference type="CDD" id="cd03033">
    <property type="entry name" value="ArsC_15kD"/>
    <property type="match status" value="1"/>
</dbReference>
<dbReference type="NCBIfam" id="TIGR01616">
    <property type="entry name" value="nitro_assoc"/>
    <property type="match status" value="1"/>
</dbReference>
<dbReference type="EMBL" id="CP036313">
    <property type="protein sequence ID" value="QBH15002.1"/>
    <property type="molecule type" value="Genomic_DNA"/>
</dbReference>
<dbReference type="PANTHER" id="PTHR30041:SF8">
    <property type="entry name" value="PROTEIN YFFB"/>
    <property type="match status" value="1"/>
</dbReference>